<dbReference type="PROSITE" id="PS01124">
    <property type="entry name" value="HTH_ARAC_FAMILY_2"/>
    <property type="match status" value="1"/>
</dbReference>
<protein>
    <submittedName>
        <fullName evidence="6">Helix-turn-helix domain-containing protein</fullName>
    </submittedName>
</protein>
<dbReference type="PROSITE" id="PS50983">
    <property type="entry name" value="FE_B12_PBP"/>
    <property type="match status" value="1"/>
</dbReference>
<accession>A0ABS6FP72</accession>
<dbReference type="PANTHER" id="PTHR43280:SF28">
    <property type="entry name" value="HTH-TYPE TRANSCRIPTIONAL ACTIVATOR RHAS"/>
    <property type="match status" value="1"/>
</dbReference>
<evidence type="ECO:0000259" key="4">
    <source>
        <dbReference type="PROSITE" id="PS01124"/>
    </source>
</evidence>
<dbReference type="InterPro" id="IPR018060">
    <property type="entry name" value="HTH_AraC"/>
</dbReference>
<dbReference type="InterPro" id="IPR018062">
    <property type="entry name" value="HTH_AraC-typ_CS"/>
</dbReference>
<dbReference type="RefSeq" id="WP_216478346.1">
    <property type="nucleotide sequence ID" value="NZ_JAHLQJ010000006.1"/>
</dbReference>
<proteinExistence type="predicted"/>
<dbReference type="SMART" id="SM00342">
    <property type="entry name" value="HTH_ARAC"/>
    <property type="match status" value="1"/>
</dbReference>
<gene>
    <name evidence="6" type="ORF">KQJ23_08095</name>
</gene>
<dbReference type="Proteomes" id="UP000743001">
    <property type="component" value="Unassembled WGS sequence"/>
</dbReference>
<keyword evidence="7" id="KW-1185">Reference proteome</keyword>
<feature type="domain" description="Fe/B12 periplasmic-binding" evidence="5">
    <location>
        <begin position="308"/>
        <end position="573"/>
    </location>
</feature>
<name>A0ABS6FP72_9BACL</name>
<dbReference type="InterPro" id="IPR002491">
    <property type="entry name" value="ABC_transptr_periplasmic_BD"/>
</dbReference>
<evidence type="ECO:0000313" key="7">
    <source>
        <dbReference type="Proteomes" id="UP000743001"/>
    </source>
</evidence>
<dbReference type="EMBL" id="JAHLQJ010000006">
    <property type="protein sequence ID" value="MBU5671779.1"/>
    <property type="molecule type" value="Genomic_DNA"/>
</dbReference>
<feature type="domain" description="HTH araC/xylS-type" evidence="4">
    <location>
        <begin position="205"/>
        <end position="303"/>
    </location>
</feature>
<evidence type="ECO:0000259" key="5">
    <source>
        <dbReference type="PROSITE" id="PS50983"/>
    </source>
</evidence>
<comment type="caution">
    <text evidence="6">The sequence shown here is derived from an EMBL/GenBank/DDBJ whole genome shotgun (WGS) entry which is preliminary data.</text>
</comment>
<evidence type="ECO:0000313" key="6">
    <source>
        <dbReference type="EMBL" id="MBU5671779.1"/>
    </source>
</evidence>
<evidence type="ECO:0000256" key="1">
    <source>
        <dbReference type="ARBA" id="ARBA00023015"/>
    </source>
</evidence>
<dbReference type="Pfam" id="PF12833">
    <property type="entry name" value="HTH_18"/>
    <property type="match status" value="1"/>
</dbReference>
<keyword evidence="1" id="KW-0805">Transcription regulation</keyword>
<dbReference type="PANTHER" id="PTHR43280">
    <property type="entry name" value="ARAC-FAMILY TRANSCRIPTIONAL REGULATOR"/>
    <property type="match status" value="1"/>
</dbReference>
<evidence type="ECO:0000256" key="2">
    <source>
        <dbReference type="ARBA" id="ARBA00023125"/>
    </source>
</evidence>
<evidence type="ECO:0000256" key="3">
    <source>
        <dbReference type="ARBA" id="ARBA00023163"/>
    </source>
</evidence>
<keyword evidence="3" id="KW-0804">Transcription</keyword>
<sequence length="573" mass="65747">MKAQSEMMFHRDRPCCSPSRRFGEQQAVNRDEADIRFHLRDVQYLQPRPERREQQLHVLTALILVQEGEGVVEMADRKMLVRKGDFIVCPAGSTSVFYFHTPAHSSEASIPGLAALFHFDCYRLGENFREIPTVLDTTCSWLPSSGKLTSQLERIGMHCRSIFEHFYSGETRSLWLARIEFEHMLHEISLYAETPFSNDRMGAIESTKAFIDQHYADELSLEKLAELAELSPKYFAEQFKKYYAVSPMEYVAEVRLRKAKQLLASGSGPMKEIAHAVGYRDEFYFSRKFKKSFGISPSAYLKTRHSKLAVYGTSAILGYLAALDATPYAAPLHPKWSPYYYRTMGPDIPVHLNAYLHRQFQQENLEQIQAAQPELILCPSGLQGWELDVLRKCSRVYEIECANGDKAWKDRLKDLSTVLHREEEAEAWLVKFDELLAEAKQSLSSTIGTARVLPIRMLNDNFYVSGDEGASETLFTQLGLVSSEMLNGLKPGESRRCTLEEIRESDADLLLLVVRQDSRTLEHWRNIQRHPDWSSLPQVKRGDVYVMASYPWREYSPTAFVHMIQDLLRISGN</sequence>
<keyword evidence="2" id="KW-0238">DNA-binding</keyword>
<dbReference type="PROSITE" id="PS00041">
    <property type="entry name" value="HTH_ARAC_FAMILY_1"/>
    <property type="match status" value="1"/>
</dbReference>
<organism evidence="6 7">
    <name type="scientific">Paenibacillus brevis</name>
    <dbReference type="NCBI Taxonomy" id="2841508"/>
    <lineage>
        <taxon>Bacteria</taxon>
        <taxon>Bacillati</taxon>
        <taxon>Bacillota</taxon>
        <taxon>Bacilli</taxon>
        <taxon>Bacillales</taxon>
        <taxon>Paenibacillaceae</taxon>
        <taxon>Paenibacillus</taxon>
    </lineage>
</organism>
<reference evidence="6 7" key="1">
    <citation type="submission" date="2021-06" db="EMBL/GenBank/DDBJ databases">
        <authorList>
            <person name="Sun Q."/>
            <person name="Li D."/>
        </authorList>
    </citation>
    <scope>NUCLEOTIDE SEQUENCE [LARGE SCALE GENOMIC DNA]</scope>
    <source>
        <strain evidence="6 7">MSJ-6</strain>
    </source>
</reference>
<dbReference type="Pfam" id="PF01497">
    <property type="entry name" value="Peripla_BP_2"/>
    <property type="match status" value="1"/>
</dbReference>